<dbReference type="CDD" id="cd22852">
    <property type="entry name" value="SMN_C"/>
    <property type="match status" value="1"/>
</dbReference>
<evidence type="ECO:0000256" key="6">
    <source>
        <dbReference type="SAM" id="MobiDB-lite"/>
    </source>
</evidence>
<dbReference type="KEGG" id="uvi:66068017"/>
<evidence type="ECO:0000256" key="2">
    <source>
        <dbReference type="ARBA" id="ARBA00005371"/>
    </source>
</evidence>
<dbReference type="GO" id="GO:0008380">
    <property type="term" value="P:RNA splicing"/>
    <property type="evidence" value="ECO:0007669"/>
    <property type="project" value="UniProtKB-KW"/>
</dbReference>
<evidence type="ECO:0000313" key="9">
    <source>
        <dbReference type="Proteomes" id="UP000027002"/>
    </source>
</evidence>
<dbReference type="OrthoDB" id="197400at2759"/>
<evidence type="ECO:0000313" key="8">
    <source>
        <dbReference type="EMBL" id="QUC22999.1"/>
    </source>
</evidence>
<accession>A0A8E5HWP2</accession>
<dbReference type="PANTHER" id="PTHR39267:SF1">
    <property type="entry name" value="SURVIVAL MOTOR NEURON PROTEIN"/>
    <property type="match status" value="1"/>
</dbReference>
<feature type="domain" description="Survival Motor Neuron Gemin2-binding" evidence="7">
    <location>
        <begin position="11"/>
        <end position="34"/>
    </location>
</feature>
<dbReference type="Pfam" id="PF20635">
    <property type="entry name" value="SMN_YG-box"/>
    <property type="match status" value="1"/>
</dbReference>
<dbReference type="InterPro" id="IPR049481">
    <property type="entry name" value="SMN_G2-BD"/>
</dbReference>
<dbReference type="RefSeq" id="XP_043000672.1">
    <property type="nucleotide sequence ID" value="XM_043144737.1"/>
</dbReference>
<dbReference type="GO" id="GO:0006397">
    <property type="term" value="P:mRNA processing"/>
    <property type="evidence" value="ECO:0007669"/>
    <property type="project" value="UniProtKB-KW"/>
</dbReference>
<dbReference type="PANTHER" id="PTHR39267">
    <property type="entry name" value="SURVIVAL MOTOR NEURON-LIKE PROTEIN 1"/>
    <property type="match status" value="1"/>
</dbReference>
<organism evidence="8 9">
    <name type="scientific">Ustilaginoidea virens</name>
    <name type="common">Rice false smut fungus</name>
    <name type="synonym">Villosiclava virens</name>
    <dbReference type="NCBI Taxonomy" id="1159556"/>
    <lineage>
        <taxon>Eukaryota</taxon>
        <taxon>Fungi</taxon>
        <taxon>Dikarya</taxon>
        <taxon>Ascomycota</taxon>
        <taxon>Pezizomycotina</taxon>
        <taxon>Sordariomycetes</taxon>
        <taxon>Hypocreomycetidae</taxon>
        <taxon>Hypocreales</taxon>
        <taxon>Clavicipitaceae</taxon>
        <taxon>Ustilaginoidea</taxon>
    </lineage>
</organism>
<keyword evidence="5" id="KW-0539">Nucleus</keyword>
<dbReference type="Proteomes" id="UP000027002">
    <property type="component" value="Chromosome 6"/>
</dbReference>
<evidence type="ECO:0000256" key="5">
    <source>
        <dbReference type="ARBA" id="ARBA00023242"/>
    </source>
</evidence>
<dbReference type="EMBL" id="CP072758">
    <property type="protein sequence ID" value="QUC22999.1"/>
    <property type="molecule type" value="Genomic_DNA"/>
</dbReference>
<evidence type="ECO:0000256" key="1">
    <source>
        <dbReference type="ARBA" id="ARBA00004123"/>
    </source>
</evidence>
<gene>
    <name evidence="8" type="ORF">UV8b_07240</name>
</gene>
<comment type="similarity">
    <text evidence="2">Belongs to the SMN family.</text>
</comment>
<dbReference type="GeneID" id="66068017"/>
<comment type="subcellular location">
    <subcellularLocation>
        <location evidence="1">Nucleus</location>
    </subcellularLocation>
</comment>
<dbReference type="InterPro" id="IPR047313">
    <property type="entry name" value="SMN_C"/>
</dbReference>
<evidence type="ECO:0000256" key="4">
    <source>
        <dbReference type="ARBA" id="ARBA00023187"/>
    </source>
</evidence>
<reference evidence="8" key="1">
    <citation type="submission" date="2020-03" db="EMBL/GenBank/DDBJ databases">
        <title>A mixture of massive structural variations and highly conserved coding sequences in Ustilaginoidea virens genome.</title>
        <authorList>
            <person name="Zhang K."/>
            <person name="Zhao Z."/>
            <person name="Zhang Z."/>
            <person name="Li Y."/>
            <person name="Hsiang T."/>
            <person name="Sun W."/>
        </authorList>
    </citation>
    <scope>NUCLEOTIDE SEQUENCE</scope>
    <source>
        <strain evidence="8">UV-8b</strain>
    </source>
</reference>
<evidence type="ECO:0000259" key="7">
    <source>
        <dbReference type="Pfam" id="PF20636"/>
    </source>
</evidence>
<feature type="region of interest" description="Disordered" evidence="6">
    <location>
        <begin position="39"/>
        <end position="106"/>
    </location>
</feature>
<dbReference type="Pfam" id="PF20636">
    <property type="entry name" value="SMN_G2-BD"/>
    <property type="match status" value="1"/>
</dbReference>
<keyword evidence="3" id="KW-0507">mRNA processing</keyword>
<protein>
    <recommendedName>
        <fullName evidence="7">Survival Motor Neuron Gemin2-binding domain-containing protein</fullName>
    </recommendedName>
</protein>
<proteinExistence type="inferred from homology"/>
<dbReference type="InterPro" id="IPR040424">
    <property type="entry name" value="Smn1"/>
</dbReference>
<dbReference type="GO" id="GO:0005634">
    <property type="term" value="C:nucleus"/>
    <property type="evidence" value="ECO:0007669"/>
    <property type="project" value="UniProtKB-SubCell"/>
</dbReference>
<dbReference type="CDD" id="cd22851">
    <property type="entry name" value="SMN_N"/>
    <property type="match status" value="1"/>
</dbReference>
<sequence length="143" mass="15529">MSEVQAELSQEEIWDDSALIDSWNEALAEYKKYHSIHVKGGGVGDLEPENSPEDQRLNPSKQLPAAEGVPARNRASDGTISPAEKADASQDAAKTPVPVAPPPQALLGSIRDEGLRKLLMSWYYAGYYTGLFEGQQQAQGPHP</sequence>
<keyword evidence="4" id="KW-0508">mRNA splicing</keyword>
<evidence type="ECO:0000256" key="3">
    <source>
        <dbReference type="ARBA" id="ARBA00022664"/>
    </source>
</evidence>
<name>A0A8E5HWP2_USTVR</name>
<dbReference type="AlphaFoldDB" id="A0A8E5HWP2"/>
<keyword evidence="9" id="KW-1185">Reference proteome</keyword>